<keyword evidence="1" id="KW-0812">Transmembrane</keyword>
<proteinExistence type="predicted"/>
<dbReference type="RefSeq" id="WP_320424371.1">
    <property type="nucleotide sequence ID" value="NZ_JAXCLA010000006.1"/>
</dbReference>
<keyword evidence="1" id="KW-1133">Transmembrane helix</keyword>
<evidence type="ECO:0000259" key="2">
    <source>
        <dbReference type="Pfam" id="PF07331"/>
    </source>
</evidence>
<gene>
    <name evidence="3" type="ORF">SNE35_18180</name>
</gene>
<keyword evidence="1" id="KW-0472">Membrane</keyword>
<feature type="transmembrane region" description="Helical" evidence="1">
    <location>
        <begin position="41"/>
        <end position="63"/>
    </location>
</feature>
<feature type="domain" description="DUF1468" evidence="2">
    <location>
        <begin position="10"/>
        <end position="146"/>
    </location>
</feature>
<dbReference type="InterPro" id="IPR009936">
    <property type="entry name" value="DUF1468"/>
</dbReference>
<evidence type="ECO:0000313" key="4">
    <source>
        <dbReference type="Proteomes" id="UP001285263"/>
    </source>
</evidence>
<dbReference type="EMBL" id="JAXCLA010000006">
    <property type="protein sequence ID" value="MDY0746446.1"/>
    <property type="molecule type" value="Genomic_DNA"/>
</dbReference>
<feature type="transmembrane region" description="Helical" evidence="1">
    <location>
        <begin position="121"/>
        <end position="145"/>
    </location>
</feature>
<evidence type="ECO:0000256" key="1">
    <source>
        <dbReference type="SAM" id="Phobius"/>
    </source>
</evidence>
<feature type="transmembrane region" description="Helical" evidence="1">
    <location>
        <begin position="97"/>
        <end position="114"/>
    </location>
</feature>
<evidence type="ECO:0000313" key="3">
    <source>
        <dbReference type="EMBL" id="MDY0746446.1"/>
    </source>
</evidence>
<protein>
    <submittedName>
        <fullName evidence="3">Tripartite tricarboxylate transporter TctB family protein</fullName>
    </submittedName>
</protein>
<organism evidence="3 4">
    <name type="scientific">Roseateles agri</name>
    <dbReference type="NCBI Taxonomy" id="3098619"/>
    <lineage>
        <taxon>Bacteria</taxon>
        <taxon>Pseudomonadati</taxon>
        <taxon>Pseudomonadota</taxon>
        <taxon>Betaproteobacteria</taxon>
        <taxon>Burkholderiales</taxon>
        <taxon>Sphaerotilaceae</taxon>
        <taxon>Roseateles</taxon>
    </lineage>
</organism>
<dbReference type="Pfam" id="PF07331">
    <property type="entry name" value="TctB"/>
    <property type="match status" value="1"/>
</dbReference>
<keyword evidence="4" id="KW-1185">Reference proteome</keyword>
<sequence length="153" mass="16260">MKLKSQRDFWSGLMFVLIGLAFAWAATAYDFGSSASPGPGLLPFALGLLLALLGGLVLFKSLAIESERGEPVSQIAWRPVLLVPVAICAFGYGMSRLGLVCTMPVVTALGVLATGEQRWRWVLFAAVLATVLAWAVLIHGLHLALPVWPGVAS</sequence>
<name>A0ABU5DL32_9BURK</name>
<comment type="caution">
    <text evidence="3">The sequence shown here is derived from an EMBL/GenBank/DDBJ whole genome shotgun (WGS) entry which is preliminary data.</text>
</comment>
<dbReference type="Proteomes" id="UP001285263">
    <property type="component" value="Unassembled WGS sequence"/>
</dbReference>
<reference evidence="3 4" key="1">
    <citation type="submission" date="2023-11" db="EMBL/GenBank/DDBJ databases">
        <title>Paucibacter sp. nov., isolated from fresh soil in Korea.</title>
        <authorList>
            <person name="Le N.T.T."/>
        </authorList>
    </citation>
    <scope>NUCLEOTIDE SEQUENCE [LARGE SCALE GENOMIC DNA]</scope>
    <source>
        <strain evidence="3 4">R3-3</strain>
    </source>
</reference>
<accession>A0ABU5DL32</accession>
<feature type="transmembrane region" description="Helical" evidence="1">
    <location>
        <begin position="75"/>
        <end position="92"/>
    </location>
</feature>